<gene>
    <name evidence="4" type="ORF">B0H65DRAFT_576433</name>
</gene>
<dbReference type="RefSeq" id="XP_062680644.1">
    <property type="nucleotide sequence ID" value="XM_062830660.1"/>
</dbReference>
<dbReference type="PANTHER" id="PTHR12203:SF63">
    <property type="entry name" value="GLYCOSYL TRANSFERASE CAP10 DOMAIN-CONTAINING PROTEIN"/>
    <property type="match status" value="1"/>
</dbReference>
<keyword evidence="2" id="KW-1133">Transmembrane helix</keyword>
<dbReference type="Pfam" id="PF05686">
    <property type="entry name" value="Glyco_transf_90"/>
    <property type="match status" value="1"/>
</dbReference>
<reference evidence="4" key="2">
    <citation type="submission" date="2023-06" db="EMBL/GenBank/DDBJ databases">
        <authorList>
            <consortium name="Lawrence Berkeley National Laboratory"/>
            <person name="Haridas S."/>
            <person name="Hensen N."/>
            <person name="Bonometti L."/>
            <person name="Westerberg I."/>
            <person name="Brannstrom I.O."/>
            <person name="Guillou S."/>
            <person name="Cros-Aarteil S."/>
            <person name="Calhoun S."/>
            <person name="Kuo A."/>
            <person name="Mondo S."/>
            <person name="Pangilinan J."/>
            <person name="Riley R."/>
            <person name="Labutti K."/>
            <person name="Andreopoulos B."/>
            <person name="Lipzen A."/>
            <person name="Chen C."/>
            <person name="Yanf M."/>
            <person name="Daum C."/>
            <person name="Ng V."/>
            <person name="Clum A."/>
            <person name="Steindorff A."/>
            <person name="Ohm R."/>
            <person name="Martin F."/>
            <person name="Silar P."/>
            <person name="Natvig D."/>
            <person name="Lalanne C."/>
            <person name="Gautier V."/>
            <person name="Ament-Velasquez S.L."/>
            <person name="Kruys A."/>
            <person name="Hutchinson M.I."/>
            <person name="Powell A.J."/>
            <person name="Barry K."/>
            <person name="Miller A.N."/>
            <person name="Grigoriev I.V."/>
            <person name="Debuchy R."/>
            <person name="Gladieux P."/>
            <person name="Thoren M.H."/>
            <person name="Johannesson H."/>
        </authorList>
    </citation>
    <scope>NUCLEOTIDE SEQUENCE</scope>
    <source>
        <strain evidence="4">CBS 560.94</strain>
    </source>
</reference>
<feature type="compositionally biased region" description="Low complexity" evidence="1">
    <location>
        <begin position="13"/>
        <end position="48"/>
    </location>
</feature>
<dbReference type="SMART" id="SM00672">
    <property type="entry name" value="CAP10"/>
    <property type="match status" value="1"/>
</dbReference>
<feature type="transmembrane region" description="Helical" evidence="2">
    <location>
        <begin position="122"/>
        <end position="145"/>
    </location>
</feature>
<feature type="region of interest" description="Disordered" evidence="1">
    <location>
        <begin position="474"/>
        <end position="494"/>
    </location>
</feature>
<keyword evidence="2" id="KW-0472">Membrane</keyword>
<dbReference type="InterPro" id="IPR006598">
    <property type="entry name" value="CAP10"/>
</dbReference>
<sequence length="830" mass="93402">MSTSRRAPPPPISRTSTSTNSRMASQYTPPSYSSSQAYNHSPLSQSHHSPSEGGQSPKPSNHNESHAYSHHHHHHSRFSIVPIIPSSSLSTKSLNLRDNLRRDMRDMNGITNLKKYRQRRRLFKLASILFFSCLTLWSLFHYFFFHHGGSSTVSPFFYSFSSGSSKKEGGGNFNPSDLGEEEEVVDYEAIASSSRTKSSSPRGGGSVRRKLTDEILLNNLSLDGETCRATFPGLMKEIDDTVAKGPFKVKRSSDLGPMQRKRDLSREMVNFDTILTLNILDTPFGTALQYTRNADPVHAPSDRDARTFLIPHFSFWAWDLPFIGSISRAASAITQLEETQFQEGNRWHSHKDPRAVWRGTTWFNSIHNPQLRYKLVSTAKNKPWADVQSLEWTGGGGDNKNATNALAIEDFCKYKYVLHTEGISYSGRFQFLQMCASVTLTPPIQWMQHTTHLVKPLFSSDLDLDKARSLRMRKNGKTKDTRAKKPGAAAKDGVVPWTPHVRHERAWPKRYDPNEANIVFVSPDWSDLEDTIHWLEEHPKVAEGIARRQRELFVGGGPAAEACYWRELVRGWAKMARPEKGEFEELGHYTQVPLQDFSIRVTPSKNRHARSPVLPYPPHILCKLLARDSLSACPRKRRMLVRIEERVLQQLDVRRLHRLEDLSPMSAYVSVLLSPLLAPYPTPRGSTHNFHLPLPQSNTTSRSRRATLPQNPQPSTTLLSPYPMPTRPSSSPTSPINPSSPHIHNRNKLGPRIRLEPVRRQAVVHRMQQAKVTGQAHAGRGVAARAQLEDVKSRREQEVELEGGAGRSVGVGGGVVGGEDLDVEGVVLFQ</sequence>
<keyword evidence="2" id="KW-0812">Transmembrane</keyword>
<evidence type="ECO:0000256" key="2">
    <source>
        <dbReference type="SAM" id="Phobius"/>
    </source>
</evidence>
<evidence type="ECO:0000313" key="5">
    <source>
        <dbReference type="Proteomes" id="UP001278500"/>
    </source>
</evidence>
<feature type="compositionally biased region" description="Polar residues" evidence="1">
    <location>
        <begin position="708"/>
        <end position="719"/>
    </location>
</feature>
<evidence type="ECO:0000313" key="4">
    <source>
        <dbReference type="EMBL" id="KAK3342851.1"/>
    </source>
</evidence>
<keyword evidence="5" id="KW-1185">Reference proteome</keyword>
<reference evidence="4" key="1">
    <citation type="journal article" date="2023" name="Mol. Phylogenet. Evol.">
        <title>Genome-scale phylogeny and comparative genomics of the fungal order Sordariales.</title>
        <authorList>
            <person name="Hensen N."/>
            <person name="Bonometti L."/>
            <person name="Westerberg I."/>
            <person name="Brannstrom I.O."/>
            <person name="Guillou S."/>
            <person name="Cros-Aarteil S."/>
            <person name="Calhoun S."/>
            <person name="Haridas S."/>
            <person name="Kuo A."/>
            <person name="Mondo S."/>
            <person name="Pangilinan J."/>
            <person name="Riley R."/>
            <person name="LaButti K."/>
            <person name="Andreopoulos B."/>
            <person name="Lipzen A."/>
            <person name="Chen C."/>
            <person name="Yan M."/>
            <person name="Daum C."/>
            <person name="Ng V."/>
            <person name="Clum A."/>
            <person name="Steindorff A."/>
            <person name="Ohm R.A."/>
            <person name="Martin F."/>
            <person name="Silar P."/>
            <person name="Natvig D.O."/>
            <person name="Lalanne C."/>
            <person name="Gautier V."/>
            <person name="Ament-Velasquez S.L."/>
            <person name="Kruys A."/>
            <person name="Hutchinson M.I."/>
            <person name="Powell A.J."/>
            <person name="Barry K."/>
            <person name="Miller A.N."/>
            <person name="Grigoriev I.V."/>
            <person name="Debuchy R."/>
            <person name="Gladieux P."/>
            <person name="Hiltunen Thoren M."/>
            <person name="Johannesson H."/>
        </authorList>
    </citation>
    <scope>NUCLEOTIDE SEQUENCE</scope>
    <source>
        <strain evidence="4">CBS 560.94</strain>
    </source>
</reference>
<dbReference type="Proteomes" id="UP001278500">
    <property type="component" value="Unassembled WGS sequence"/>
</dbReference>
<feature type="domain" description="Glycosyl transferase CAP10" evidence="3">
    <location>
        <begin position="272"/>
        <end position="579"/>
    </location>
</feature>
<evidence type="ECO:0000259" key="3">
    <source>
        <dbReference type="SMART" id="SM00672"/>
    </source>
</evidence>
<comment type="caution">
    <text evidence="4">The sequence shown here is derived from an EMBL/GenBank/DDBJ whole genome shotgun (WGS) entry which is preliminary data.</text>
</comment>
<evidence type="ECO:0000256" key="1">
    <source>
        <dbReference type="SAM" id="MobiDB-lite"/>
    </source>
</evidence>
<dbReference type="AlphaFoldDB" id="A0AAE0MRA6"/>
<name>A0AAE0MRA6_9PEZI</name>
<feature type="compositionally biased region" description="Low complexity" evidence="1">
    <location>
        <begin position="727"/>
        <end position="741"/>
    </location>
</feature>
<protein>
    <recommendedName>
        <fullName evidence="3">Glycosyl transferase CAP10 domain-containing protein</fullName>
    </recommendedName>
</protein>
<organism evidence="4 5">
    <name type="scientific">Neurospora tetraspora</name>
    <dbReference type="NCBI Taxonomy" id="94610"/>
    <lineage>
        <taxon>Eukaryota</taxon>
        <taxon>Fungi</taxon>
        <taxon>Dikarya</taxon>
        <taxon>Ascomycota</taxon>
        <taxon>Pezizomycotina</taxon>
        <taxon>Sordariomycetes</taxon>
        <taxon>Sordariomycetidae</taxon>
        <taxon>Sordariales</taxon>
        <taxon>Sordariaceae</taxon>
        <taxon>Neurospora</taxon>
    </lineage>
</organism>
<feature type="region of interest" description="Disordered" evidence="1">
    <location>
        <begin position="1"/>
        <end position="71"/>
    </location>
</feature>
<feature type="region of interest" description="Disordered" evidence="1">
    <location>
        <begin position="684"/>
        <end position="753"/>
    </location>
</feature>
<dbReference type="PANTHER" id="PTHR12203">
    <property type="entry name" value="KDEL LYS-ASP-GLU-LEU CONTAINING - RELATED"/>
    <property type="match status" value="1"/>
</dbReference>
<proteinExistence type="predicted"/>
<dbReference type="GeneID" id="87867814"/>
<dbReference type="InterPro" id="IPR051091">
    <property type="entry name" value="O-Glucosyltr/Glycosyltrsf_90"/>
</dbReference>
<dbReference type="EMBL" id="JAUEPP010000005">
    <property type="protein sequence ID" value="KAK3342851.1"/>
    <property type="molecule type" value="Genomic_DNA"/>
</dbReference>
<feature type="compositionally biased region" description="Polar residues" evidence="1">
    <location>
        <begin position="684"/>
        <end position="701"/>
    </location>
</feature>
<accession>A0AAE0MRA6</accession>